<reference evidence="2 3" key="1">
    <citation type="submission" date="2024-06" db="EMBL/GenBank/DDBJ databases">
        <title>Sorghum-associated microbial communities from plants grown in Nebraska, USA.</title>
        <authorList>
            <person name="Schachtman D."/>
        </authorList>
    </citation>
    <scope>NUCLEOTIDE SEQUENCE [LARGE SCALE GENOMIC DNA]</scope>
    <source>
        <strain evidence="2 3">2709</strain>
    </source>
</reference>
<accession>A0ABV2QBV4</accession>
<evidence type="ECO:0000256" key="1">
    <source>
        <dbReference type="SAM" id="MobiDB-lite"/>
    </source>
</evidence>
<comment type="caution">
    <text evidence="2">The sequence shown here is derived from an EMBL/GenBank/DDBJ whole genome shotgun (WGS) entry which is preliminary data.</text>
</comment>
<protein>
    <submittedName>
        <fullName evidence="2">Uncharacterized protein</fullName>
    </submittedName>
</protein>
<feature type="region of interest" description="Disordered" evidence="1">
    <location>
        <begin position="43"/>
        <end position="65"/>
    </location>
</feature>
<gene>
    <name evidence="2" type="ORF">ABIE13_003601</name>
</gene>
<evidence type="ECO:0000313" key="2">
    <source>
        <dbReference type="EMBL" id="MET4578485.1"/>
    </source>
</evidence>
<evidence type="ECO:0000313" key="3">
    <source>
        <dbReference type="Proteomes" id="UP001549320"/>
    </source>
</evidence>
<keyword evidence="3" id="KW-1185">Reference proteome</keyword>
<sequence length="220" mass="24395">MPLKWPLLAAGNQRRAPIAPVARSRPVARNPLSSTTLELRPCTQTPHAPEMAPAGRRKSTPGANCKAHDERTIRCAMEFPSYCSNNRTMISILFHYWFFVNEPGHQNPKPCRSAKNGFNYLVRSCRSYALGPRGTMSPGLVVEAPCLRNGPSKHGAQPGPGRRFQRWLLVAVGSSGEKRSNTTLPRWSCSDSTPFRWTFTMLISKRSRPSLPGTLTIIPA</sequence>
<proteinExistence type="predicted"/>
<organism evidence="2 3">
    <name type="scientific">Ottowia thiooxydans</name>
    <dbReference type="NCBI Taxonomy" id="219182"/>
    <lineage>
        <taxon>Bacteria</taxon>
        <taxon>Pseudomonadati</taxon>
        <taxon>Pseudomonadota</taxon>
        <taxon>Betaproteobacteria</taxon>
        <taxon>Burkholderiales</taxon>
        <taxon>Comamonadaceae</taxon>
        <taxon>Ottowia</taxon>
    </lineage>
</organism>
<dbReference type="Proteomes" id="UP001549320">
    <property type="component" value="Unassembled WGS sequence"/>
</dbReference>
<name>A0ABV2QBV4_9BURK</name>
<dbReference type="EMBL" id="JBEPSH010000007">
    <property type="protein sequence ID" value="MET4578485.1"/>
    <property type="molecule type" value="Genomic_DNA"/>
</dbReference>